<evidence type="ECO:0000313" key="2">
    <source>
        <dbReference type="EMBL" id="CAA9335250.1"/>
    </source>
</evidence>
<feature type="compositionally biased region" description="Basic residues" evidence="1">
    <location>
        <begin position="63"/>
        <end position="72"/>
    </location>
</feature>
<evidence type="ECO:0000256" key="1">
    <source>
        <dbReference type="SAM" id="MobiDB-lite"/>
    </source>
</evidence>
<accession>A0A6J4LMX0</accession>
<feature type="non-terminal residue" evidence="2">
    <location>
        <position position="317"/>
    </location>
</feature>
<dbReference type="EC" id="2.1.3.3" evidence="2"/>
<dbReference type="AlphaFoldDB" id="A0A6J4LMX0"/>
<dbReference type="GO" id="GO:0004585">
    <property type="term" value="F:ornithine carbamoyltransferase activity"/>
    <property type="evidence" value="ECO:0007669"/>
    <property type="project" value="UniProtKB-EC"/>
</dbReference>
<gene>
    <name evidence="2" type="ORF">AVDCRST_MAG36-1138</name>
</gene>
<feature type="compositionally biased region" description="Low complexity" evidence="1">
    <location>
        <begin position="1"/>
        <end position="27"/>
    </location>
</feature>
<feature type="compositionally biased region" description="Basic residues" evidence="1">
    <location>
        <begin position="252"/>
        <end position="266"/>
    </location>
</feature>
<organism evidence="2">
    <name type="scientific">uncultured Nocardioidaceae bacterium</name>
    <dbReference type="NCBI Taxonomy" id="253824"/>
    <lineage>
        <taxon>Bacteria</taxon>
        <taxon>Bacillati</taxon>
        <taxon>Actinomycetota</taxon>
        <taxon>Actinomycetes</taxon>
        <taxon>Propionibacteriales</taxon>
        <taxon>Nocardioidaceae</taxon>
        <taxon>environmental samples</taxon>
    </lineage>
</organism>
<name>A0A6J4LMX0_9ACTN</name>
<proteinExistence type="predicted"/>
<feature type="compositionally biased region" description="Basic residues" evidence="1">
    <location>
        <begin position="204"/>
        <end position="226"/>
    </location>
</feature>
<sequence length="317" mass="34293">DHDPALPAGRRPLPGRATGGPRPRAGAQAGGGPSAVRRPARRPSRRRDGLRQADAAHPGVLRGGHRRARRPPAARGRQAGGHRHARVRRGHRPRAEPAGRRHRVADLRPGPHRGDGGGRRRGRHPGRQRADRRLPPLPAPRRPADGPRAPGGARRTDAGLPGRRRLQHGALLPARRRDRRHARPGLRPRRLPARPGRAVPGAGGRRRHRRVGVGRAGPRRGGHRCRRGGDRHLGLDGQGGRGRGARGAVPPVRRRPRPPRARRPRRPGPALPAGLPRQGDRRGGHRRTPQRRLGRGGEPAARAEGAAVLAARPRGVV</sequence>
<dbReference type="EMBL" id="CADCUH010000070">
    <property type="protein sequence ID" value="CAA9335250.1"/>
    <property type="molecule type" value="Genomic_DNA"/>
</dbReference>
<feature type="compositionally biased region" description="Basic residues" evidence="1">
    <location>
        <begin position="174"/>
        <end position="192"/>
    </location>
</feature>
<feature type="region of interest" description="Disordered" evidence="1">
    <location>
        <begin position="1"/>
        <end position="317"/>
    </location>
</feature>
<feature type="compositionally biased region" description="Basic residues" evidence="1">
    <location>
        <begin position="80"/>
        <end position="92"/>
    </location>
</feature>
<protein>
    <submittedName>
        <fullName evidence="2">Ornithine carbamoyltransferase</fullName>
        <ecNumber evidence="2">2.1.3.3</ecNumber>
    </submittedName>
</protein>
<reference evidence="2" key="1">
    <citation type="submission" date="2020-02" db="EMBL/GenBank/DDBJ databases">
        <authorList>
            <person name="Meier V. D."/>
        </authorList>
    </citation>
    <scope>NUCLEOTIDE SEQUENCE</scope>
    <source>
        <strain evidence="2">AVDCRST_MAG36</strain>
    </source>
</reference>
<feature type="compositionally biased region" description="Basic residues" evidence="1">
    <location>
        <begin position="283"/>
        <end position="294"/>
    </location>
</feature>
<feature type="compositionally biased region" description="Low complexity" evidence="1">
    <location>
        <begin position="298"/>
        <end position="317"/>
    </location>
</feature>
<keyword evidence="2" id="KW-0808">Transferase</keyword>
<feature type="non-terminal residue" evidence="2">
    <location>
        <position position="1"/>
    </location>
</feature>